<organism evidence="2 3">
    <name type="scientific">Mucor saturninus</name>
    <dbReference type="NCBI Taxonomy" id="64648"/>
    <lineage>
        <taxon>Eukaryota</taxon>
        <taxon>Fungi</taxon>
        <taxon>Fungi incertae sedis</taxon>
        <taxon>Mucoromycota</taxon>
        <taxon>Mucoromycotina</taxon>
        <taxon>Mucoromycetes</taxon>
        <taxon>Mucorales</taxon>
        <taxon>Mucorineae</taxon>
        <taxon>Mucoraceae</taxon>
        <taxon>Mucor</taxon>
    </lineage>
</organism>
<dbReference type="Proteomes" id="UP000603453">
    <property type="component" value="Unassembled WGS sequence"/>
</dbReference>
<sequence length="79" mass="8407">MISSTEAHQQQPEYSGWPMIISCPGTSSPATPTHATPTLVTPTPNTPATPTPNTPTAPILTPAPARKSTRRKIYNLTLI</sequence>
<name>A0A8H7R213_9FUNG</name>
<dbReference type="EMBL" id="JAEPRD010000056">
    <property type="protein sequence ID" value="KAG2202946.1"/>
    <property type="molecule type" value="Genomic_DNA"/>
</dbReference>
<feature type="compositionally biased region" description="Low complexity" evidence="1">
    <location>
        <begin position="24"/>
        <end position="43"/>
    </location>
</feature>
<feature type="compositionally biased region" description="Low complexity" evidence="1">
    <location>
        <begin position="56"/>
        <end position="65"/>
    </location>
</feature>
<comment type="caution">
    <text evidence="2">The sequence shown here is derived from an EMBL/GenBank/DDBJ whole genome shotgun (WGS) entry which is preliminary data.</text>
</comment>
<keyword evidence="3" id="KW-1185">Reference proteome</keyword>
<feature type="compositionally biased region" description="Pro residues" evidence="1">
    <location>
        <begin position="44"/>
        <end position="55"/>
    </location>
</feature>
<proteinExistence type="predicted"/>
<protein>
    <submittedName>
        <fullName evidence="2">Uncharacterized protein</fullName>
    </submittedName>
</protein>
<evidence type="ECO:0000313" key="3">
    <source>
        <dbReference type="Proteomes" id="UP000603453"/>
    </source>
</evidence>
<dbReference type="AlphaFoldDB" id="A0A8H7R213"/>
<gene>
    <name evidence="2" type="ORF">INT47_008978</name>
</gene>
<reference evidence="2" key="1">
    <citation type="submission" date="2020-12" db="EMBL/GenBank/DDBJ databases">
        <title>Metabolic potential, ecology and presence of endohyphal bacteria is reflected in genomic diversity of Mucoromycotina.</title>
        <authorList>
            <person name="Muszewska A."/>
            <person name="Okrasinska A."/>
            <person name="Steczkiewicz K."/>
            <person name="Drgas O."/>
            <person name="Orlowska M."/>
            <person name="Perlinska-Lenart U."/>
            <person name="Aleksandrzak-Piekarczyk T."/>
            <person name="Szatraj K."/>
            <person name="Zielenkiewicz U."/>
            <person name="Pilsyk S."/>
            <person name="Malc E."/>
            <person name="Mieczkowski P."/>
            <person name="Kruszewska J.S."/>
            <person name="Biernat P."/>
            <person name="Pawlowska J."/>
        </authorList>
    </citation>
    <scope>NUCLEOTIDE SEQUENCE</scope>
    <source>
        <strain evidence="2">WA0000017839</strain>
    </source>
</reference>
<feature type="compositionally biased region" description="Polar residues" evidence="1">
    <location>
        <begin position="1"/>
        <end position="13"/>
    </location>
</feature>
<accession>A0A8H7R213</accession>
<evidence type="ECO:0000256" key="1">
    <source>
        <dbReference type="SAM" id="MobiDB-lite"/>
    </source>
</evidence>
<evidence type="ECO:0000313" key="2">
    <source>
        <dbReference type="EMBL" id="KAG2202946.1"/>
    </source>
</evidence>
<feature type="region of interest" description="Disordered" evidence="1">
    <location>
        <begin position="1"/>
        <end position="68"/>
    </location>
</feature>